<keyword evidence="1" id="KW-0812">Transmembrane</keyword>
<keyword evidence="1" id="KW-0472">Membrane</keyword>
<reference evidence="2 3" key="1">
    <citation type="submission" date="2012-04" db="EMBL/GenBank/DDBJ databases">
        <title>Genome sequence of Helicobacter pylori Hp H-42.</title>
        <authorList>
            <person name="Blanchard T.G."/>
            <person name="Czinn S.J."/>
            <person name="McCracken C."/>
            <person name="Abolude K."/>
            <person name="Maroo A."/>
            <person name="Santana-Cruz I."/>
            <person name="Tallon L.J."/>
            <person name="Ficke F.W.F."/>
        </authorList>
    </citation>
    <scope>NUCLEOTIDE SEQUENCE [LARGE SCALE GENOMIC DNA]</scope>
    <source>
        <strain evidence="2 3">Hp H-42</strain>
    </source>
</reference>
<dbReference type="Proteomes" id="UP000005514">
    <property type="component" value="Unassembled WGS sequence"/>
</dbReference>
<dbReference type="AlphaFoldDB" id="A0AB33XJ20"/>
<organism evidence="2 3">
    <name type="scientific">Helicobacter pylori Hp H-42</name>
    <dbReference type="NCBI Taxonomy" id="992047"/>
    <lineage>
        <taxon>Bacteria</taxon>
        <taxon>Pseudomonadati</taxon>
        <taxon>Campylobacterota</taxon>
        <taxon>Epsilonproteobacteria</taxon>
        <taxon>Campylobacterales</taxon>
        <taxon>Helicobacteraceae</taxon>
        <taxon>Helicobacter</taxon>
    </lineage>
</organism>
<sequence length="49" mass="5973">MDQIRDYWNHKNSKGLFSIFWYNNNITFLNIVSCFSCLYAACWYFLSFS</sequence>
<dbReference type="EMBL" id="AKON01000004">
    <property type="protein sequence ID" value="EJB64198.1"/>
    <property type="molecule type" value="Genomic_DNA"/>
</dbReference>
<gene>
    <name evidence="2" type="ORF">HPHPH42_0564</name>
</gene>
<evidence type="ECO:0000256" key="1">
    <source>
        <dbReference type="SAM" id="Phobius"/>
    </source>
</evidence>
<evidence type="ECO:0000313" key="3">
    <source>
        <dbReference type="Proteomes" id="UP000005514"/>
    </source>
</evidence>
<name>A0AB33XJ20_HELPX</name>
<comment type="caution">
    <text evidence="2">The sequence shown here is derived from an EMBL/GenBank/DDBJ whole genome shotgun (WGS) entry which is preliminary data.</text>
</comment>
<feature type="transmembrane region" description="Helical" evidence="1">
    <location>
        <begin position="26"/>
        <end position="46"/>
    </location>
</feature>
<proteinExistence type="predicted"/>
<protein>
    <submittedName>
        <fullName evidence="2">Uncharacterized protein</fullName>
    </submittedName>
</protein>
<keyword evidence="1" id="KW-1133">Transmembrane helix</keyword>
<accession>A0AB33XJ20</accession>
<evidence type="ECO:0000313" key="2">
    <source>
        <dbReference type="EMBL" id="EJB64198.1"/>
    </source>
</evidence>